<dbReference type="Proteomes" id="UP000184476">
    <property type="component" value="Unassembled WGS sequence"/>
</dbReference>
<organism evidence="4 5">
    <name type="scientific">Seinonella peptonophila</name>
    <dbReference type="NCBI Taxonomy" id="112248"/>
    <lineage>
        <taxon>Bacteria</taxon>
        <taxon>Bacillati</taxon>
        <taxon>Bacillota</taxon>
        <taxon>Bacilli</taxon>
        <taxon>Bacillales</taxon>
        <taxon>Thermoactinomycetaceae</taxon>
        <taxon>Seinonella</taxon>
    </lineage>
</organism>
<evidence type="ECO:0000256" key="1">
    <source>
        <dbReference type="ARBA" id="ARBA00008720"/>
    </source>
</evidence>
<comment type="similarity">
    <text evidence="1 3">Belongs to the UPF0122 family.</text>
</comment>
<dbReference type="STRING" id="112248.SAMN05444392_10213"/>
<reference evidence="4 5" key="1">
    <citation type="submission" date="2016-11" db="EMBL/GenBank/DDBJ databases">
        <authorList>
            <person name="Jaros S."/>
            <person name="Januszkiewicz K."/>
            <person name="Wedrychowicz H."/>
        </authorList>
    </citation>
    <scope>NUCLEOTIDE SEQUENCE [LARGE SCALE GENOMIC DNA]</scope>
    <source>
        <strain evidence="4 5">DSM 44666</strain>
    </source>
</reference>
<name>A0A1M4USY1_9BACL</name>
<evidence type="ECO:0000313" key="4">
    <source>
        <dbReference type="EMBL" id="SHE59842.1"/>
    </source>
</evidence>
<dbReference type="InterPro" id="IPR054831">
    <property type="entry name" value="UPF0122_fam_protein"/>
</dbReference>
<keyword evidence="5" id="KW-1185">Reference proteome</keyword>
<dbReference type="HAMAP" id="MF_00245">
    <property type="entry name" value="UPF0122"/>
    <property type="match status" value="1"/>
</dbReference>
<dbReference type="SUPFAM" id="SSF88659">
    <property type="entry name" value="Sigma3 and sigma4 domains of RNA polymerase sigma factors"/>
    <property type="match status" value="1"/>
</dbReference>
<evidence type="ECO:0000256" key="3">
    <source>
        <dbReference type="HAMAP-Rule" id="MF_00245"/>
    </source>
</evidence>
<dbReference type="InterPro" id="IPR007394">
    <property type="entry name" value="UPF0122"/>
</dbReference>
<protein>
    <recommendedName>
        <fullName evidence="3">UPF0122 protein SAMN05444392_10213</fullName>
    </recommendedName>
</protein>
<dbReference type="PANTHER" id="PTHR40083:SF1">
    <property type="entry name" value="UPF0122 PROTEIN YLXM"/>
    <property type="match status" value="1"/>
</dbReference>
<evidence type="ECO:0000256" key="2">
    <source>
        <dbReference type="ARBA" id="ARBA00024764"/>
    </source>
</evidence>
<proteinExistence type="inferred from homology"/>
<dbReference type="InterPro" id="IPR036388">
    <property type="entry name" value="WH-like_DNA-bd_sf"/>
</dbReference>
<dbReference type="AlphaFoldDB" id="A0A1M4USY1"/>
<accession>A0A1M4USY1</accession>
<gene>
    <name evidence="4" type="ORF">SAMN05444392_10213</name>
</gene>
<dbReference type="Pfam" id="PF04297">
    <property type="entry name" value="UPF0122"/>
    <property type="match status" value="1"/>
</dbReference>
<dbReference type="PANTHER" id="PTHR40083">
    <property type="entry name" value="UPF0122 PROTEIN CBO2450/CLC_2298"/>
    <property type="match status" value="1"/>
</dbReference>
<comment type="function">
    <text evidence="2 3">Might take part in the signal recognition particle (SRP) pathway. This is inferred from the conservation of its genetic proximity to ftsY/ffh. May be a regulatory protein.</text>
</comment>
<dbReference type="Gene3D" id="1.10.10.10">
    <property type="entry name" value="Winged helix-like DNA-binding domain superfamily/Winged helix DNA-binding domain"/>
    <property type="match status" value="1"/>
</dbReference>
<dbReference type="EMBL" id="FQVL01000002">
    <property type="protein sequence ID" value="SHE59842.1"/>
    <property type="molecule type" value="Genomic_DNA"/>
</dbReference>
<dbReference type="RefSeq" id="WP_245815523.1">
    <property type="nucleotide sequence ID" value="NZ_FQVL01000002.1"/>
</dbReference>
<evidence type="ECO:0000313" key="5">
    <source>
        <dbReference type="Proteomes" id="UP000184476"/>
    </source>
</evidence>
<dbReference type="NCBIfam" id="NF045758">
    <property type="entry name" value="YlxM"/>
    <property type="match status" value="1"/>
</dbReference>
<sequence length="112" mass="13504">MFLLEEKIELNQLYDFYGQLLRPKQRALLEMYYLDDWSLAEIAEHQAVSRQAIFESLKRAQRALIEFERKLQLVEKHRQRLVLVEQIRQQAHLNPELADKLETWLNQLLAID</sequence>
<dbReference type="InterPro" id="IPR013324">
    <property type="entry name" value="RNA_pol_sigma_r3/r4-like"/>
</dbReference>